<protein>
    <recommendedName>
        <fullName evidence="8">MARVEL domain-containing protein</fullName>
    </recommendedName>
</protein>
<feature type="compositionally biased region" description="Basic and acidic residues" evidence="6">
    <location>
        <begin position="445"/>
        <end position="454"/>
    </location>
</feature>
<dbReference type="InterPro" id="IPR050578">
    <property type="entry name" value="MARVEL-CKLF_proteins"/>
</dbReference>
<dbReference type="GO" id="GO:0042552">
    <property type="term" value="P:myelination"/>
    <property type="evidence" value="ECO:0007669"/>
    <property type="project" value="TreeGrafter"/>
</dbReference>
<evidence type="ECO:0000256" key="5">
    <source>
        <dbReference type="PROSITE-ProRule" id="PRU00581"/>
    </source>
</evidence>
<evidence type="ECO:0000259" key="8">
    <source>
        <dbReference type="PROSITE" id="PS51225"/>
    </source>
</evidence>
<proteinExistence type="predicted"/>
<feature type="compositionally biased region" description="Low complexity" evidence="6">
    <location>
        <begin position="455"/>
        <end position="464"/>
    </location>
</feature>
<dbReference type="Gene3D" id="1.10.287.3160">
    <property type="match status" value="1"/>
</dbReference>
<gene>
    <name evidence="9" type="ORF">G5714_016410</name>
</gene>
<reference evidence="9 10" key="1">
    <citation type="submission" date="2020-04" db="EMBL/GenBank/DDBJ databases">
        <title>Chromosome-level genome assembly of a cyprinid fish Onychostoma macrolepis by integration of Nanopore Sequencing, Bionano and Hi-C technology.</title>
        <authorList>
            <person name="Wang D."/>
        </authorList>
    </citation>
    <scope>NUCLEOTIDE SEQUENCE [LARGE SCALE GENOMIC DNA]</scope>
    <source>
        <strain evidence="9">SWU-2019</strain>
        <tissue evidence="9">Muscle</tissue>
    </source>
</reference>
<dbReference type="InterPro" id="IPR008253">
    <property type="entry name" value="Marvel"/>
</dbReference>
<feature type="domain" description="MARVEL" evidence="8">
    <location>
        <begin position="43"/>
        <end position="176"/>
    </location>
</feature>
<keyword evidence="3 7" id="KW-1133">Transmembrane helix</keyword>
<dbReference type="PRINTS" id="PR01884">
    <property type="entry name" value="MALPROTEIN"/>
</dbReference>
<feature type="compositionally biased region" description="Low complexity" evidence="6">
    <location>
        <begin position="10"/>
        <end position="22"/>
    </location>
</feature>
<keyword evidence="10" id="KW-1185">Reference proteome</keyword>
<evidence type="ECO:0000256" key="6">
    <source>
        <dbReference type="SAM" id="MobiDB-lite"/>
    </source>
</evidence>
<feature type="region of interest" description="Disordered" evidence="6">
    <location>
        <begin position="1"/>
        <end position="22"/>
    </location>
</feature>
<feature type="region of interest" description="Disordered" evidence="6">
    <location>
        <begin position="386"/>
        <end position="464"/>
    </location>
</feature>
<accession>A0A7J6C893</accession>
<dbReference type="PROSITE" id="PS51225">
    <property type="entry name" value="MARVEL"/>
    <property type="match status" value="1"/>
</dbReference>
<feature type="transmembrane region" description="Helical" evidence="7">
    <location>
        <begin position="147"/>
        <end position="173"/>
    </location>
</feature>
<evidence type="ECO:0000256" key="4">
    <source>
        <dbReference type="ARBA" id="ARBA00023136"/>
    </source>
</evidence>
<organism evidence="9 10">
    <name type="scientific">Onychostoma macrolepis</name>
    <dbReference type="NCBI Taxonomy" id="369639"/>
    <lineage>
        <taxon>Eukaryota</taxon>
        <taxon>Metazoa</taxon>
        <taxon>Chordata</taxon>
        <taxon>Craniata</taxon>
        <taxon>Vertebrata</taxon>
        <taxon>Euteleostomi</taxon>
        <taxon>Actinopterygii</taxon>
        <taxon>Neopterygii</taxon>
        <taxon>Teleostei</taxon>
        <taxon>Ostariophysi</taxon>
        <taxon>Cypriniformes</taxon>
        <taxon>Cyprinidae</taxon>
        <taxon>Acrossocheilinae</taxon>
        <taxon>Onychostoma</taxon>
    </lineage>
</organism>
<evidence type="ECO:0000313" key="9">
    <source>
        <dbReference type="EMBL" id="KAF4103527.1"/>
    </source>
</evidence>
<evidence type="ECO:0000256" key="1">
    <source>
        <dbReference type="ARBA" id="ARBA00004141"/>
    </source>
</evidence>
<sequence length="464" mass="50632">MEIDSESRTDSTSTSTATDRTSKSSNIESLGLSHSKLAYDGNFIRSASGVFMTGEIVFGLLVWTLIGGTEYLHVPALGWVMFVSVFYWVLTVILFLIYLTMAHTRIPQIPWKILGICFNGSASVLYLTAAVICAVSLNVAIRGRYYFISWVASTIFASLAMCHGVSSLSAAVFSLHRERRPTQLAVFERESSVFPRRASEAAEALRESTTWGSDIELEAMESEQTGFAFSLPLSPEHVRVNSPVEFAHECLCPSPEARDTVSFGLDDVLFTAASDSEDFGPALADALPPSGQEAGGGLSPEAVKELHKATDLVLRATKHTARAVGHSMAGLVAAERHLWLNLTEIREKEKVFLLDVPISQTGLFGEAVSSVVEKFRSAKSQSAALRQFMPRRARDHSSTPSSSLSRECCLPRKETASRSSAPVHPPPATVWGARGRPLPHRQPRRRIDLKRPDRPAASAPSSRS</sequence>
<keyword evidence="4 5" id="KW-0472">Membrane</keyword>
<dbReference type="PANTHER" id="PTHR22776">
    <property type="entry name" value="MARVEL-CONTAINING POTENTIAL LIPID RAFT-ASSOCIATED PROTEIN"/>
    <property type="match status" value="1"/>
</dbReference>
<name>A0A7J6C893_9TELE</name>
<evidence type="ECO:0000256" key="7">
    <source>
        <dbReference type="SAM" id="Phobius"/>
    </source>
</evidence>
<dbReference type="GO" id="GO:0019911">
    <property type="term" value="F:structural constituent of myelin sheath"/>
    <property type="evidence" value="ECO:0007669"/>
    <property type="project" value="TreeGrafter"/>
</dbReference>
<comment type="caution">
    <text evidence="9">The sequence shown here is derived from an EMBL/GenBank/DDBJ whole genome shotgun (WGS) entry which is preliminary data.</text>
</comment>
<dbReference type="EMBL" id="JAAMOB010000016">
    <property type="protein sequence ID" value="KAF4103527.1"/>
    <property type="molecule type" value="Genomic_DNA"/>
</dbReference>
<dbReference type="Proteomes" id="UP000579812">
    <property type="component" value="Unassembled WGS sequence"/>
</dbReference>
<feature type="transmembrane region" description="Helical" evidence="7">
    <location>
        <begin position="78"/>
        <end position="101"/>
    </location>
</feature>
<dbReference type="PANTHER" id="PTHR22776:SF10">
    <property type="entry name" value="CKLF-LIKE MARVEL TRANSMEMBRANE DOMAIN-CONTAINING PROTEIN 8"/>
    <property type="match status" value="1"/>
</dbReference>
<dbReference type="AlphaFoldDB" id="A0A7J6C893"/>
<evidence type="ECO:0000313" key="10">
    <source>
        <dbReference type="Proteomes" id="UP000579812"/>
    </source>
</evidence>
<comment type="subcellular location">
    <subcellularLocation>
        <location evidence="1">Membrane</location>
        <topology evidence="1">Multi-pass membrane protein</topology>
    </subcellularLocation>
</comment>
<evidence type="ECO:0000256" key="3">
    <source>
        <dbReference type="ARBA" id="ARBA00022989"/>
    </source>
</evidence>
<feature type="transmembrane region" description="Helical" evidence="7">
    <location>
        <begin position="43"/>
        <end position="66"/>
    </location>
</feature>
<keyword evidence="2 5" id="KW-0812">Transmembrane</keyword>
<evidence type="ECO:0000256" key="2">
    <source>
        <dbReference type="ARBA" id="ARBA00022692"/>
    </source>
</evidence>
<dbReference type="GO" id="GO:0016020">
    <property type="term" value="C:membrane"/>
    <property type="evidence" value="ECO:0007669"/>
    <property type="project" value="UniProtKB-SubCell"/>
</dbReference>
<dbReference type="InterPro" id="IPR013295">
    <property type="entry name" value="MAL"/>
</dbReference>
<feature type="transmembrane region" description="Helical" evidence="7">
    <location>
        <begin position="113"/>
        <end position="141"/>
    </location>
</feature>
<dbReference type="Pfam" id="PF01284">
    <property type="entry name" value="MARVEL"/>
    <property type="match status" value="1"/>
</dbReference>